<feature type="transmembrane region" description="Helical" evidence="6">
    <location>
        <begin position="21"/>
        <end position="43"/>
    </location>
</feature>
<dbReference type="Gene3D" id="1.10.287.130">
    <property type="match status" value="1"/>
</dbReference>
<dbReference type="SMART" id="SM00388">
    <property type="entry name" value="HisKA"/>
    <property type="match status" value="1"/>
</dbReference>
<dbReference type="SUPFAM" id="SSF52172">
    <property type="entry name" value="CheY-like"/>
    <property type="match status" value="1"/>
</dbReference>
<protein>
    <recommendedName>
        <fullName evidence="2">histidine kinase</fullName>
        <ecNumber evidence="2">2.7.13.3</ecNumber>
    </recommendedName>
</protein>
<name>A0ABW7IPX8_9VIBR</name>
<feature type="modified residue" description="4-aspartylphosphate" evidence="5">
    <location>
        <position position="623"/>
    </location>
</feature>
<organism evidence="9 10">
    <name type="scientific">Vibrio barjaei</name>
    <dbReference type="NCBI Taxonomy" id="1676683"/>
    <lineage>
        <taxon>Bacteria</taxon>
        <taxon>Pseudomonadati</taxon>
        <taxon>Pseudomonadota</taxon>
        <taxon>Gammaproteobacteria</taxon>
        <taxon>Vibrionales</taxon>
        <taxon>Vibrionaceae</taxon>
        <taxon>Vibrio</taxon>
    </lineage>
</organism>
<feature type="domain" description="Response regulatory" evidence="8">
    <location>
        <begin position="574"/>
        <end position="691"/>
    </location>
</feature>
<dbReference type="Pfam" id="PF00072">
    <property type="entry name" value="Response_reg"/>
    <property type="match status" value="1"/>
</dbReference>
<dbReference type="GO" id="GO:0004673">
    <property type="term" value="F:protein histidine kinase activity"/>
    <property type="evidence" value="ECO:0007669"/>
    <property type="project" value="UniProtKB-EC"/>
</dbReference>
<feature type="domain" description="Histidine kinase" evidence="7">
    <location>
        <begin position="197"/>
        <end position="423"/>
    </location>
</feature>
<dbReference type="InterPro" id="IPR005467">
    <property type="entry name" value="His_kinase_dom"/>
</dbReference>
<keyword evidence="6" id="KW-0472">Membrane</keyword>
<feature type="transmembrane region" description="Helical" evidence="6">
    <location>
        <begin position="80"/>
        <end position="102"/>
    </location>
</feature>
<reference evidence="9 10" key="1">
    <citation type="submission" date="2024-10" db="EMBL/GenBank/DDBJ databases">
        <authorList>
            <person name="Yibar A."/>
            <person name="Saticioglu I.B."/>
            <person name="Duman M."/>
            <person name="Ajmi N."/>
            <person name="Gurler F."/>
            <person name="Ay H."/>
            <person name="Onuk E."/>
            <person name="Guler S."/>
            <person name="Romalde J.L."/>
        </authorList>
    </citation>
    <scope>NUCLEOTIDE SEQUENCE [LARGE SCALE GENOMIC DNA]</scope>
    <source>
        <strain evidence="9 10">1-TCBS-B</strain>
    </source>
</reference>
<dbReference type="InterPro" id="IPR036097">
    <property type="entry name" value="HisK_dim/P_sf"/>
</dbReference>
<dbReference type="SMART" id="SM00448">
    <property type="entry name" value="REC"/>
    <property type="match status" value="1"/>
</dbReference>
<keyword evidence="6" id="KW-0812">Transmembrane</keyword>
<dbReference type="PROSITE" id="PS50110">
    <property type="entry name" value="RESPONSE_REGULATORY"/>
    <property type="match status" value="1"/>
</dbReference>
<feature type="transmembrane region" description="Helical" evidence="6">
    <location>
        <begin position="108"/>
        <end position="126"/>
    </location>
</feature>
<evidence type="ECO:0000313" key="10">
    <source>
        <dbReference type="Proteomes" id="UP001607125"/>
    </source>
</evidence>
<dbReference type="PANTHER" id="PTHR43547">
    <property type="entry name" value="TWO-COMPONENT HISTIDINE KINASE"/>
    <property type="match status" value="1"/>
</dbReference>
<dbReference type="PANTHER" id="PTHR43547:SF2">
    <property type="entry name" value="HYBRID SIGNAL TRANSDUCTION HISTIDINE KINASE C"/>
    <property type="match status" value="1"/>
</dbReference>
<dbReference type="SUPFAM" id="SSF47384">
    <property type="entry name" value="Homodimeric domain of signal transducing histidine kinase"/>
    <property type="match status" value="1"/>
</dbReference>
<keyword evidence="9" id="KW-0418">Kinase</keyword>
<dbReference type="InterPro" id="IPR004358">
    <property type="entry name" value="Sig_transdc_His_kin-like_C"/>
</dbReference>
<dbReference type="Gene3D" id="3.30.565.10">
    <property type="entry name" value="Histidine kinase-like ATPase, C-terminal domain"/>
    <property type="match status" value="1"/>
</dbReference>
<evidence type="ECO:0000259" key="8">
    <source>
        <dbReference type="PROSITE" id="PS50110"/>
    </source>
</evidence>
<sequence length="691" mass="78854">MSFKSGLIAQMERIKRTYEYAAPNITLVAWMGILGFPLYYVIWKYVFPQPYESELLRTIGAIMLIGFILLRAFSEKTKRILPYYYLVVIGFTLPFFFCYMMLMNNWTTVWVMSFMSSIFLHILLIYDTRIMVAQAVISVLSAVLLAYIMGGQGIYMAQSLTYLPIFAFTYIFGSLFFFRNQNEHESKFAIAKSFGAGIAHEMRNPLSAMYSSLEVMRAIIPNKSAIFRNSHQLNTEELQRLNEIIDDSMKTIMNGNETIDLLLTSIDQSRVSTSTFCRNDGKEVIENAIRTFAYKTALDTKAVSVNIPSSFDYFGSDTLLKYVLFNLLKNSFRHRGAGKFTITIDAQNQDDCNIITFRDTGKGIEEQLLPYIFEDFYTTGKSGSYGLGLAFCKKVMRSFGGKIVCQSEFGAWTEFKLIFPKYESNEVAQIKSELVKDKSVLFIGESSSMLDLVKGAQYHREFKLTVEDIKAASYREEYSFEYSLIIIDGNLSREGWIYLSSLEAKLEFTEARIVLVHSANDQRNLYFKRYLNVELMDYDEFTSDIRDTLDKLFFREVEELATARPYNTISSTKTVLLVDDNHSLRTITSIMLEKEGLVVLQASNGADAIVMLDEENVDLVIMDIEMPILDGISTADKIRKSTAKYNTVPIIAFTGDANPTTREKIKQSGMDDLLIKPTPKDELVDKVASWI</sequence>
<dbReference type="InterPro" id="IPR036890">
    <property type="entry name" value="HATPase_C_sf"/>
</dbReference>
<keyword evidence="3 5" id="KW-0597">Phosphoprotein</keyword>
<evidence type="ECO:0000313" key="9">
    <source>
        <dbReference type="EMBL" id="MFH0263704.1"/>
    </source>
</evidence>
<evidence type="ECO:0000256" key="3">
    <source>
        <dbReference type="ARBA" id="ARBA00022553"/>
    </source>
</evidence>
<dbReference type="InterPro" id="IPR011006">
    <property type="entry name" value="CheY-like_superfamily"/>
</dbReference>
<proteinExistence type="predicted"/>
<dbReference type="CDD" id="cd00082">
    <property type="entry name" value="HisKA"/>
    <property type="match status" value="1"/>
</dbReference>
<dbReference type="CDD" id="cd17546">
    <property type="entry name" value="REC_hyHK_CKI1_RcsC-like"/>
    <property type="match status" value="1"/>
</dbReference>
<evidence type="ECO:0000256" key="5">
    <source>
        <dbReference type="PROSITE-ProRule" id="PRU00169"/>
    </source>
</evidence>
<comment type="catalytic activity">
    <reaction evidence="1">
        <text>ATP + protein L-histidine = ADP + protein N-phospho-L-histidine.</text>
        <dbReference type="EC" id="2.7.13.3"/>
    </reaction>
</comment>
<accession>A0ABW7IPX8</accession>
<dbReference type="PRINTS" id="PR00344">
    <property type="entry name" value="BCTRLSENSOR"/>
</dbReference>
<dbReference type="Pfam" id="PF02518">
    <property type="entry name" value="HATPase_c"/>
    <property type="match status" value="1"/>
</dbReference>
<dbReference type="Pfam" id="PF00512">
    <property type="entry name" value="HisKA"/>
    <property type="match status" value="1"/>
</dbReference>
<evidence type="ECO:0000259" key="7">
    <source>
        <dbReference type="PROSITE" id="PS50109"/>
    </source>
</evidence>
<feature type="transmembrane region" description="Helical" evidence="6">
    <location>
        <begin position="161"/>
        <end position="178"/>
    </location>
</feature>
<dbReference type="EMBL" id="JBIHSF010000011">
    <property type="protein sequence ID" value="MFH0263704.1"/>
    <property type="molecule type" value="Genomic_DNA"/>
</dbReference>
<feature type="transmembrane region" description="Helical" evidence="6">
    <location>
        <begin position="133"/>
        <end position="155"/>
    </location>
</feature>
<dbReference type="InterPro" id="IPR001789">
    <property type="entry name" value="Sig_transdc_resp-reg_receiver"/>
</dbReference>
<dbReference type="InterPro" id="IPR003594">
    <property type="entry name" value="HATPase_dom"/>
</dbReference>
<evidence type="ECO:0000256" key="1">
    <source>
        <dbReference type="ARBA" id="ARBA00000085"/>
    </source>
</evidence>
<feature type="transmembrane region" description="Helical" evidence="6">
    <location>
        <begin position="55"/>
        <end position="73"/>
    </location>
</feature>
<dbReference type="SMART" id="SM00387">
    <property type="entry name" value="HATPase_c"/>
    <property type="match status" value="1"/>
</dbReference>
<keyword evidence="9" id="KW-0808">Transferase</keyword>
<evidence type="ECO:0000256" key="6">
    <source>
        <dbReference type="SAM" id="Phobius"/>
    </source>
</evidence>
<dbReference type="SUPFAM" id="SSF55874">
    <property type="entry name" value="ATPase domain of HSP90 chaperone/DNA topoisomerase II/histidine kinase"/>
    <property type="match status" value="1"/>
</dbReference>
<keyword evidence="10" id="KW-1185">Reference proteome</keyword>
<dbReference type="PROSITE" id="PS50109">
    <property type="entry name" value="HIS_KIN"/>
    <property type="match status" value="1"/>
</dbReference>
<keyword evidence="6" id="KW-1133">Transmembrane helix</keyword>
<dbReference type="EC" id="2.7.13.3" evidence="2"/>
<gene>
    <name evidence="9" type="ORF">ACGRH2_25185</name>
</gene>
<keyword evidence="4" id="KW-0378">Hydrolase</keyword>
<evidence type="ECO:0000256" key="2">
    <source>
        <dbReference type="ARBA" id="ARBA00012438"/>
    </source>
</evidence>
<dbReference type="Gene3D" id="3.40.50.2300">
    <property type="match status" value="1"/>
</dbReference>
<comment type="caution">
    <text evidence="9">The sequence shown here is derived from an EMBL/GenBank/DDBJ whole genome shotgun (WGS) entry which is preliminary data.</text>
</comment>
<evidence type="ECO:0000256" key="4">
    <source>
        <dbReference type="ARBA" id="ARBA00022801"/>
    </source>
</evidence>
<dbReference type="Proteomes" id="UP001607125">
    <property type="component" value="Unassembled WGS sequence"/>
</dbReference>
<dbReference type="InterPro" id="IPR003661">
    <property type="entry name" value="HisK_dim/P_dom"/>
</dbReference>